<dbReference type="HOGENOM" id="CLU_3159966_0_0_1"/>
<dbReference type="VEuPathDB" id="FungiDB:HMPREF1541_10919"/>
<dbReference type="EMBL" id="KB822716">
    <property type="protein sequence ID" value="ETN44054.1"/>
    <property type="molecule type" value="Genomic_DNA"/>
</dbReference>
<name>W2S806_CYPE1</name>
<keyword evidence="1" id="KW-0812">Transmembrane</keyword>
<dbReference type="RefSeq" id="XP_008713810.1">
    <property type="nucleotide sequence ID" value="XM_008715588.1"/>
</dbReference>
<gene>
    <name evidence="2" type="ORF">HMPREF1541_10919</name>
</gene>
<keyword evidence="1" id="KW-0472">Membrane</keyword>
<organism evidence="2 3">
    <name type="scientific">Cyphellophora europaea (strain CBS 101466)</name>
    <name type="common">Phialophora europaea</name>
    <dbReference type="NCBI Taxonomy" id="1220924"/>
    <lineage>
        <taxon>Eukaryota</taxon>
        <taxon>Fungi</taxon>
        <taxon>Dikarya</taxon>
        <taxon>Ascomycota</taxon>
        <taxon>Pezizomycotina</taxon>
        <taxon>Eurotiomycetes</taxon>
        <taxon>Chaetothyriomycetidae</taxon>
        <taxon>Chaetothyriales</taxon>
        <taxon>Cyphellophoraceae</taxon>
        <taxon>Cyphellophora</taxon>
    </lineage>
</organism>
<sequence>MGYTEVAMPILDMLKFRARILKFSSSIPNPFLLVLSSVIWTSSTPSHR</sequence>
<protein>
    <submittedName>
        <fullName evidence="2">Uncharacterized protein</fullName>
    </submittedName>
</protein>
<dbReference type="InParanoid" id="W2S806"/>
<keyword evidence="1" id="KW-1133">Transmembrane helix</keyword>
<dbReference type="Proteomes" id="UP000030752">
    <property type="component" value="Unassembled WGS sequence"/>
</dbReference>
<reference evidence="2 3" key="1">
    <citation type="submission" date="2013-03" db="EMBL/GenBank/DDBJ databases">
        <title>The Genome Sequence of Phialophora europaea CBS 101466.</title>
        <authorList>
            <consortium name="The Broad Institute Genomics Platform"/>
            <person name="Cuomo C."/>
            <person name="de Hoog S."/>
            <person name="Gorbushina A."/>
            <person name="Walker B."/>
            <person name="Young S.K."/>
            <person name="Zeng Q."/>
            <person name="Gargeya S."/>
            <person name="Fitzgerald M."/>
            <person name="Haas B."/>
            <person name="Abouelleil A."/>
            <person name="Allen A.W."/>
            <person name="Alvarado L."/>
            <person name="Arachchi H.M."/>
            <person name="Berlin A.M."/>
            <person name="Chapman S.B."/>
            <person name="Gainer-Dewar J."/>
            <person name="Goldberg J."/>
            <person name="Griggs A."/>
            <person name="Gujja S."/>
            <person name="Hansen M."/>
            <person name="Howarth C."/>
            <person name="Imamovic A."/>
            <person name="Ireland A."/>
            <person name="Larimer J."/>
            <person name="McCowan C."/>
            <person name="Murphy C."/>
            <person name="Pearson M."/>
            <person name="Poon T.W."/>
            <person name="Priest M."/>
            <person name="Roberts A."/>
            <person name="Saif S."/>
            <person name="Shea T."/>
            <person name="Sisk P."/>
            <person name="Sykes S."/>
            <person name="Wortman J."/>
            <person name="Nusbaum C."/>
            <person name="Birren B."/>
        </authorList>
    </citation>
    <scope>NUCLEOTIDE SEQUENCE [LARGE SCALE GENOMIC DNA]</scope>
    <source>
        <strain evidence="2 3">CBS 101466</strain>
    </source>
</reference>
<feature type="transmembrane region" description="Helical" evidence="1">
    <location>
        <begin position="20"/>
        <end position="40"/>
    </location>
</feature>
<evidence type="ECO:0000313" key="2">
    <source>
        <dbReference type="EMBL" id="ETN44054.1"/>
    </source>
</evidence>
<dbReference type="GeneID" id="19978258"/>
<evidence type="ECO:0000313" key="3">
    <source>
        <dbReference type="Proteomes" id="UP000030752"/>
    </source>
</evidence>
<proteinExistence type="predicted"/>
<keyword evidence="3" id="KW-1185">Reference proteome</keyword>
<dbReference type="AlphaFoldDB" id="W2S806"/>
<evidence type="ECO:0000256" key="1">
    <source>
        <dbReference type="SAM" id="Phobius"/>
    </source>
</evidence>
<accession>W2S806</accession>